<keyword evidence="1" id="KW-0732">Signal</keyword>
<protein>
    <recommendedName>
        <fullName evidence="4">PknH-like extracellular domain-containing protein</fullName>
    </recommendedName>
</protein>
<dbReference type="Proteomes" id="UP000321798">
    <property type="component" value="Unassembled WGS sequence"/>
</dbReference>
<dbReference type="EMBL" id="BKAL01000004">
    <property type="protein sequence ID" value="GEP68762.1"/>
    <property type="molecule type" value="Genomic_DNA"/>
</dbReference>
<evidence type="ECO:0008006" key="4">
    <source>
        <dbReference type="Google" id="ProtNLM"/>
    </source>
</evidence>
<reference evidence="2 3" key="1">
    <citation type="submission" date="2019-07" db="EMBL/GenBank/DDBJ databases">
        <title>Whole genome shotgun sequence of Cellulomonas soli NBRC 109434.</title>
        <authorList>
            <person name="Hosoyama A."/>
            <person name="Uohara A."/>
            <person name="Ohji S."/>
            <person name="Ichikawa N."/>
        </authorList>
    </citation>
    <scope>NUCLEOTIDE SEQUENCE [LARGE SCALE GENOMIC DNA]</scope>
    <source>
        <strain evidence="2 3">NBRC 109434</strain>
    </source>
</reference>
<evidence type="ECO:0000313" key="3">
    <source>
        <dbReference type="Proteomes" id="UP000321798"/>
    </source>
</evidence>
<feature type="chain" id="PRO_5022112493" description="PknH-like extracellular domain-containing protein" evidence="1">
    <location>
        <begin position="31"/>
        <end position="247"/>
    </location>
</feature>
<feature type="signal peptide" evidence="1">
    <location>
        <begin position="1"/>
        <end position="30"/>
    </location>
</feature>
<name>A0A512PCC0_9CELL</name>
<sequence length="247" mass="24716">MDPTVRRALFLTAPLAVLALLTACSGGSEAATGSTDAATGPATTTGAEGAADTGALDVAALGALQLTADELGEGWTALDTTDTATTDPTSLLPEGAEFDPAVCGEQVLALQQGSEAAPDALSSTVYTKDDGTVVGVTLAVGDDYSELVFEALTQVQQDCATYTVTFPELFTASYAMTSLDTASLADRSDAVLIAMTMDGAAAGSTAMLLSQVGDVVVSVMTTGLEEADTALLEQAATQAVDKVSAGV</sequence>
<keyword evidence="3" id="KW-1185">Reference proteome</keyword>
<dbReference type="RefSeq" id="WP_146952539.1">
    <property type="nucleotide sequence ID" value="NZ_BAABBJ010000003.1"/>
</dbReference>
<organism evidence="2 3">
    <name type="scientific">Cellulomonas soli</name>
    <dbReference type="NCBI Taxonomy" id="931535"/>
    <lineage>
        <taxon>Bacteria</taxon>
        <taxon>Bacillati</taxon>
        <taxon>Actinomycetota</taxon>
        <taxon>Actinomycetes</taxon>
        <taxon>Micrococcales</taxon>
        <taxon>Cellulomonadaceae</taxon>
        <taxon>Cellulomonas</taxon>
    </lineage>
</organism>
<comment type="caution">
    <text evidence="2">The sequence shown here is derived from an EMBL/GenBank/DDBJ whole genome shotgun (WGS) entry which is preliminary data.</text>
</comment>
<proteinExistence type="predicted"/>
<evidence type="ECO:0000313" key="2">
    <source>
        <dbReference type="EMBL" id="GEP68762.1"/>
    </source>
</evidence>
<dbReference type="AlphaFoldDB" id="A0A512PCC0"/>
<gene>
    <name evidence="2" type="ORF">CSO01_14770</name>
</gene>
<evidence type="ECO:0000256" key="1">
    <source>
        <dbReference type="SAM" id="SignalP"/>
    </source>
</evidence>
<dbReference type="PROSITE" id="PS51257">
    <property type="entry name" value="PROKAR_LIPOPROTEIN"/>
    <property type="match status" value="1"/>
</dbReference>
<accession>A0A512PCC0</accession>